<dbReference type="AlphaFoldDB" id="A0AAW2BP59"/>
<organism evidence="1 2">
    <name type="scientific">Lithocarpus litseifolius</name>
    <dbReference type="NCBI Taxonomy" id="425828"/>
    <lineage>
        <taxon>Eukaryota</taxon>
        <taxon>Viridiplantae</taxon>
        <taxon>Streptophyta</taxon>
        <taxon>Embryophyta</taxon>
        <taxon>Tracheophyta</taxon>
        <taxon>Spermatophyta</taxon>
        <taxon>Magnoliopsida</taxon>
        <taxon>eudicotyledons</taxon>
        <taxon>Gunneridae</taxon>
        <taxon>Pentapetalae</taxon>
        <taxon>rosids</taxon>
        <taxon>fabids</taxon>
        <taxon>Fagales</taxon>
        <taxon>Fagaceae</taxon>
        <taxon>Lithocarpus</taxon>
    </lineage>
</organism>
<sequence length="100" mass="11858">MPQDVSVRDETLTLLLTSKQRRRLEGIRYDSKEKHEYNLKDLQPKRRKLPSDSDMLCIEDIIKVILLCFVYEEAFYGQATKKKEHVNLEMFANARLVNEL</sequence>
<name>A0AAW2BP59_9ROSI</name>
<accession>A0AAW2BP59</accession>
<gene>
    <name evidence="1" type="ORF">SO802_032394</name>
</gene>
<evidence type="ECO:0000313" key="2">
    <source>
        <dbReference type="Proteomes" id="UP001459277"/>
    </source>
</evidence>
<dbReference type="Proteomes" id="UP001459277">
    <property type="component" value="Unassembled WGS sequence"/>
</dbReference>
<keyword evidence="2" id="KW-1185">Reference proteome</keyword>
<dbReference type="EMBL" id="JAZDWU010000011">
    <property type="protein sequence ID" value="KAK9987443.1"/>
    <property type="molecule type" value="Genomic_DNA"/>
</dbReference>
<reference evidence="1 2" key="1">
    <citation type="submission" date="2024-01" db="EMBL/GenBank/DDBJ databases">
        <title>A telomere-to-telomere, gap-free genome of sweet tea (Lithocarpus litseifolius).</title>
        <authorList>
            <person name="Zhou J."/>
        </authorList>
    </citation>
    <scope>NUCLEOTIDE SEQUENCE [LARGE SCALE GENOMIC DNA]</scope>
    <source>
        <strain evidence="1">Zhou-2022a</strain>
        <tissue evidence="1">Leaf</tissue>
    </source>
</reference>
<proteinExistence type="predicted"/>
<protein>
    <submittedName>
        <fullName evidence="1">Uncharacterized protein</fullName>
    </submittedName>
</protein>
<evidence type="ECO:0000313" key="1">
    <source>
        <dbReference type="EMBL" id="KAK9987443.1"/>
    </source>
</evidence>
<comment type="caution">
    <text evidence="1">The sequence shown here is derived from an EMBL/GenBank/DDBJ whole genome shotgun (WGS) entry which is preliminary data.</text>
</comment>